<keyword evidence="17" id="KW-1185">Reference proteome</keyword>
<evidence type="ECO:0000256" key="2">
    <source>
        <dbReference type="ARBA" id="ARBA00012552"/>
    </source>
</evidence>
<keyword evidence="9" id="KW-0539">Nucleus</keyword>
<keyword evidence="6 16" id="KW-0347">Helicase</keyword>
<protein>
    <recommendedName>
        <fullName evidence="12">Pre-mRNA-splicing factor ATP-dependent RNA helicase PRP16</fullName>
        <ecNumber evidence="2">3.6.4.13</ecNumber>
    </recommendedName>
</protein>
<dbReference type="SMART" id="SM00847">
    <property type="entry name" value="HA2"/>
    <property type="match status" value="1"/>
</dbReference>
<name>A0A9W7ZMF0_9FUNG</name>
<dbReference type="InterPro" id="IPR002464">
    <property type="entry name" value="DNA/RNA_helicase_DEAH_CS"/>
</dbReference>
<dbReference type="SMART" id="SM00487">
    <property type="entry name" value="DEXDc"/>
    <property type="match status" value="1"/>
</dbReference>
<dbReference type="Gene3D" id="3.40.50.300">
    <property type="entry name" value="P-loop containing nucleotide triphosphate hydrolases"/>
    <property type="match status" value="2"/>
</dbReference>
<feature type="domain" description="Helicase ATP-binding" evidence="14">
    <location>
        <begin position="461"/>
        <end position="624"/>
    </location>
</feature>
<dbReference type="Pfam" id="PF21010">
    <property type="entry name" value="HA2_C"/>
    <property type="match status" value="1"/>
</dbReference>
<dbReference type="SUPFAM" id="SSF52540">
    <property type="entry name" value="P-loop containing nucleoside triphosphate hydrolases"/>
    <property type="match status" value="1"/>
</dbReference>
<keyword evidence="3" id="KW-0507">mRNA processing</keyword>
<reference evidence="16" key="1">
    <citation type="submission" date="2022-07" db="EMBL/GenBank/DDBJ databases">
        <title>Phylogenomic reconstructions and comparative analyses of Kickxellomycotina fungi.</title>
        <authorList>
            <person name="Reynolds N.K."/>
            <person name="Stajich J.E."/>
            <person name="Barry K."/>
            <person name="Grigoriev I.V."/>
            <person name="Crous P."/>
            <person name="Smith M.E."/>
        </authorList>
    </citation>
    <scope>NUCLEOTIDE SEQUENCE</scope>
    <source>
        <strain evidence="16">RSA 861</strain>
    </source>
</reference>
<feature type="compositionally biased region" description="Gly residues" evidence="13">
    <location>
        <begin position="1109"/>
        <end position="1118"/>
    </location>
</feature>
<dbReference type="InterPro" id="IPR011709">
    <property type="entry name" value="DEAD-box_helicase_OB_fold"/>
</dbReference>
<evidence type="ECO:0000256" key="6">
    <source>
        <dbReference type="ARBA" id="ARBA00022806"/>
    </source>
</evidence>
<evidence type="ECO:0000256" key="7">
    <source>
        <dbReference type="ARBA" id="ARBA00022840"/>
    </source>
</evidence>
<dbReference type="CDD" id="cd18791">
    <property type="entry name" value="SF2_C_RHA"/>
    <property type="match status" value="1"/>
</dbReference>
<feature type="region of interest" description="Disordered" evidence="13">
    <location>
        <begin position="1146"/>
        <end position="1165"/>
    </location>
</feature>
<dbReference type="SMART" id="SM00490">
    <property type="entry name" value="HELICc"/>
    <property type="match status" value="1"/>
</dbReference>
<organism evidence="16 17">
    <name type="scientific">Tieghemiomyces parasiticus</name>
    <dbReference type="NCBI Taxonomy" id="78921"/>
    <lineage>
        <taxon>Eukaryota</taxon>
        <taxon>Fungi</taxon>
        <taxon>Fungi incertae sedis</taxon>
        <taxon>Zoopagomycota</taxon>
        <taxon>Kickxellomycotina</taxon>
        <taxon>Dimargaritomycetes</taxon>
        <taxon>Dimargaritales</taxon>
        <taxon>Dimargaritaceae</taxon>
        <taxon>Tieghemiomyces</taxon>
    </lineage>
</organism>
<evidence type="ECO:0000259" key="14">
    <source>
        <dbReference type="PROSITE" id="PS51192"/>
    </source>
</evidence>
<dbReference type="InterPro" id="IPR001650">
    <property type="entry name" value="Helicase_C-like"/>
</dbReference>
<feature type="compositionally biased region" description="Basic and acidic residues" evidence="13">
    <location>
        <begin position="91"/>
        <end position="115"/>
    </location>
</feature>
<dbReference type="GO" id="GO:0005524">
    <property type="term" value="F:ATP binding"/>
    <property type="evidence" value="ECO:0007669"/>
    <property type="project" value="UniProtKB-KW"/>
</dbReference>
<dbReference type="Gene3D" id="1.20.120.1080">
    <property type="match status" value="1"/>
</dbReference>
<dbReference type="FunFam" id="1.20.120.1080:FF:000018">
    <property type="entry name" value="Pre-mRNA-splicing factor ATP-dependent RNA helicase prp16"/>
    <property type="match status" value="1"/>
</dbReference>
<comment type="similarity">
    <text evidence="10">Belongs to the DEAD box helicase family. DEAH subfamily. PRP16 sub-subfamily.</text>
</comment>
<evidence type="ECO:0000256" key="13">
    <source>
        <dbReference type="SAM" id="MobiDB-lite"/>
    </source>
</evidence>
<dbReference type="AlphaFoldDB" id="A0A9W7ZMF0"/>
<evidence type="ECO:0000256" key="5">
    <source>
        <dbReference type="ARBA" id="ARBA00022801"/>
    </source>
</evidence>
<keyword evidence="5 16" id="KW-0378">Hydrolase</keyword>
<dbReference type="PROSITE" id="PS51194">
    <property type="entry name" value="HELICASE_CTER"/>
    <property type="match status" value="1"/>
</dbReference>
<feature type="compositionally biased region" description="Low complexity" evidence="13">
    <location>
        <begin position="203"/>
        <end position="222"/>
    </location>
</feature>
<dbReference type="InterPro" id="IPR048333">
    <property type="entry name" value="HA2_WH"/>
</dbReference>
<keyword evidence="4" id="KW-0547">Nucleotide-binding</keyword>
<feature type="compositionally biased region" description="Polar residues" evidence="13">
    <location>
        <begin position="344"/>
        <end position="353"/>
    </location>
</feature>
<gene>
    <name evidence="16" type="primary">DHX38_2</name>
    <name evidence="16" type="ORF">IWQ60_011673</name>
</gene>
<dbReference type="PANTHER" id="PTHR18934">
    <property type="entry name" value="ATP-DEPENDENT RNA HELICASE"/>
    <property type="match status" value="1"/>
</dbReference>
<dbReference type="Pfam" id="PF00271">
    <property type="entry name" value="Helicase_C"/>
    <property type="match status" value="1"/>
</dbReference>
<dbReference type="EMBL" id="JANBPT010001389">
    <property type="protein sequence ID" value="KAJ1908426.1"/>
    <property type="molecule type" value="Genomic_DNA"/>
</dbReference>
<evidence type="ECO:0000256" key="11">
    <source>
        <dbReference type="ARBA" id="ARBA00047984"/>
    </source>
</evidence>
<dbReference type="EC" id="3.6.4.13" evidence="2"/>
<proteinExistence type="inferred from homology"/>
<feature type="domain" description="Helicase C-terminal" evidence="15">
    <location>
        <begin position="646"/>
        <end position="827"/>
    </location>
</feature>
<dbReference type="Pfam" id="PF00270">
    <property type="entry name" value="DEAD"/>
    <property type="match status" value="1"/>
</dbReference>
<keyword evidence="7" id="KW-0067">ATP-binding</keyword>
<dbReference type="PROSITE" id="PS00690">
    <property type="entry name" value="DEAH_ATP_HELICASE"/>
    <property type="match status" value="1"/>
</dbReference>
<evidence type="ECO:0000313" key="16">
    <source>
        <dbReference type="EMBL" id="KAJ1908426.1"/>
    </source>
</evidence>
<feature type="compositionally biased region" description="Basic and acidic residues" evidence="13">
    <location>
        <begin position="185"/>
        <end position="195"/>
    </location>
</feature>
<dbReference type="Pfam" id="PF04408">
    <property type="entry name" value="WHD_HA2"/>
    <property type="match status" value="1"/>
</dbReference>
<feature type="compositionally biased region" description="Basic and acidic residues" evidence="13">
    <location>
        <begin position="144"/>
        <end position="166"/>
    </location>
</feature>
<dbReference type="Pfam" id="PF07717">
    <property type="entry name" value="OB_NTP_bind"/>
    <property type="match status" value="1"/>
</dbReference>
<dbReference type="FunFam" id="3.40.50.300:FF:000615">
    <property type="entry name" value="pre-mRNA-splicing factor ATP-dependent RNA helicase DEAH7"/>
    <property type="match status" value="1"/>
</dbReference>
<evidence type="ECO:0000256" key="10">
    <source>
        <dbReference type="ARBA" id="ARBA00038040"/>
    </source>
</evidence>
<dbReference type="PANTHER" id="PTHR18934:SF91">
    <property type="entry name" value="PRE-MRNA-SPLICING FACTOR ATP-DEPENDENT RNA HELICASE PRP16"/>
    <property type="match status" value="1"/>
</dbReference>
<feature type="region of interest" description="Disordered" evidence="13">
    <location>
        <begin position="1103"/>
        <end position="1140"/>
    </location>
</feature>
<evidence type="ECO:0000256" key="12">
    <source>
        <dbReference type="ARBA" id="ARBA00070009"/>
    </source>
</evidence>
<comment type="catalytic activity">
    <reaction evidence="11">
        <text>ATP + H2O = ADP + phosphate + H(+)</text>
        <dbReference type="Rhea" id="RHEA:13065"/>
        <dbReference type="ChEBI" id="CHEBI:15377"/>
        <dbReference type="ChEBI" id="CHEBI:15378"/>
        <dbReference type="ChEBI" id="CHEBI:30616"/>
        <dbReference type="ChEBI" id="CHEBI:43474"/>
        <dbReference type="ChEBI" id="CHEBI:456216"/>
        <dbReference type="EC" id="3.6.4.13"/>
    </reaction>
</comment>
<evidence type="ECO:0000259" key="15">
    <source>
        <dbReference type="PROSITE" id="PS51194"/>
    </source>
</evidence>
<dbReference type="GO" id="GO:0034458">
    <property type="term" value="F:3'-5' RNA helicase activity"/>
    <property type="evidence" value="ECO:0007669"/>
    <property type="project" value="TreeGrafter"/>
</dbReference>
<dbReference type="InterPro" id="IPR027417">
    <property type="entry name" value="P-loop_NTPase"/>
</dbReference>
<evidence type="ECO:0000256" key="9">
    <source>
        <dbReference type="ARBA" id="ARBA00023242"/>
    </source>
</evidence>
<dbReference type="OrthoDB" id="10253254at2759"/>
<dbReference type="GO" id="GO:0016787">
    <property type="term" value="F:hydrolase activity"/>
    <property type="evidence" value="ECO:0007669"/>
    <property type="project" value="UniProtKB-KW"/>
</dbReference>
<keyword evidence="8" id="KW-0508">mRNA splicing</keyword>
<evidence type="ECO:0000313" key="17">
    <source>
        <dbReference type="Proteomes" id="UP001150569"/>
    </source>
</evidence>
<dbReference type="FunFam" id="3.40.50.300:FF:000007">
    <property type="entry name" value="Pre-mRNA-splicing factor ATP-dependent RNA helicase"/>
    <property type="match status" value="1"/>
</dbReference>
<dbReference type="InterPro" id="IPR007502">
    <property type="entry name" value="Helicase-assoc_dom"/>
</dbReference>
<evidence type="ECO:0000256" key="8">
    <source>
        <dbReference type="ARBA" id="ARBA00023187"/>
    </source>
</evidence>
<feature type="compositionally biased region" description="Basic and acidic residues" evidence="13">
    <location>
        <begin position="30"/>
        <end position="69"/>
    </location>
</feature>
<evidence type="ECO:0000256" key="4">
    <source>
        <dbReference type="ARBA" id="ARBA00022741"/>
    </source>
</evidence>
<evidence type="ECO:0000256" key="1">
    <source>
        <dbReference type="ARBA" id="ARBA00004123"/>
    </source>
</evidence>
<sequence>MADGNYYDRNANYRRSQRLETPSVASGLPDEAKVHLRERYRQQNSRRGIEFSSDHHRRDDTPGDRRDQYHSVTRRRHSRSRSPASSRPHHHHDDRSRSDRTPHHDSDTVRSDSTRSSHRRPPTGRYHEDTGNRNTRRATTYHGVSDDANRSHDGSRRSDRGRERSAWEQPTPRPHRDIDGDDNNDDGHGGHDRRAATSRLGWTSRRPTGTTSQTGTRTQNSTDLDSMGPAESFEDQLQQDREWYNMDESGAVDDEHNPFSAYSEYDSQREQALVQKQAKRQTVGQMRYQQDNEAWETNRLRQSGVAQPGGHDTDFVDDEDNKVHLLVHDLRPPFLEGQDVDVSGQANQSTTPTVRDPTSDLAVFSRKGSRLVREKREQMEKQKAAREATDAAGTTLGNVLGVANPAAEATEAEKIAAEVAVANGPAVDAPPGQAASEFARSKTIREQREYLPAFAVRNQLMQIIRDNAIVVVVGQTGSGKTTQLAQYLHEDGYSRYGLIGCTQPRRVAAMSVAKRVSEEMDVTLGQEVGYTIRFEDCTSDATLIKYMTAGVLLRETLTEPDLDRYSCLIMDEAHERTLDTDVLLGLLKRLVARRRDLKVIVTSATLNAERFASFFGTVPTFTIPGRTFPVDILFSKSPCPDYVDSAVKQALSIHLSHPTDAGDILVFMTGQEDIEVTCQVLADRLDQLDHGDGSVPALAILPIYSQLPADLQAKIFERATGKARKCIVATNIAETSLTVDGIMFVIDAGYCKLKVYNPRIGMDSLQVTPVSQANADQRAGRAGRTGPGTCYRLYTEQAYRNEMFPSTVPEIQRTNLANVILLLKSLGVVNLLDFDFMDAPGDETIRSAMYQLWTLGALDNLGALTSPGRQMVEYPLDPALCKMLLTAHELGCTAEVVTIVSMLSIPSVFYRPKERLAESDAAREKFYVPESDHLTLLHVYNLWRANGSRDSWCTKHFVHPKAMHKAHEVRTQLVDIMRSQRVPHRTCGTDWDVVRKCICSAYFHQAARQKGLGDYVNCRTGLPCHLHPTSALYGLGFTPDYLVYHELVMTTKEYMQCVTAVDPYWLAEMGPMFFSVKETNWGHREARLRTQREQQGMQAQLRAATGHGQAAGGLGGTAVDGEEDTAGGTSRTDRLATAPSRMTIATPGLRSGRLRTGTPRRRFGL</sequence>
<comment type="caution">
    <text evidence="16">The sequence shown here is derived from an EMBL/GenBank/DDBJ whole genome shotgun (WGS) entry which is preliminary data.</text>
</comment>
<dbReference type="GO" id="GO:0003723">
    <property type="term" value="F:RNA binding"/>
    <property type="evidence" value="ECO:0007669"/>
    <property type="project" value="TreeGrafter"/>
</dbReference>
<evidence type="ECO:0000256" key="3">
    <source>
        <dbReference type="ARBA" id="ARBA00022664"/>
    </source>
</evidence>
<feature type="region of interest" description="Disordered" evidence="13">
    <location>
        <begin position="336"/>
        <end position="358"/>
    </location>
</feature>
<dbReference type="InterPro" id="IPR014001">
    <property type="entry name" value="Helicase_ATP-bd"/>
</dbReference>
<comment type="subcellular location">
    <subcellularLocation>
        <location evidence="1">Nucleus</location>
    </subcellularLocation>
</comment>
<accession>A0A9W7ZMF0</accession>
<feature type="region of interest" description="Disordered" evidence="13">
    <location>
        <begin position="1"/>
        <end position="234"/>
    </location>
</feature>
<dbReference type="GO" id="GO:0005681">
    <property type="term" value="C:spliceosomal complex"/>
    <property type="evidence" value="ECO:0007669"/>
    <property type="project" value="UniProtKB-ARBA"/>
</dbReference>
<dbReference type="PROSITE" id="PS51192">
    <property type="entry name" value="HELICASE_ATP_BIND_1"/>
    <property type="match status" value="1"/>
</dbReference>
<dbReference type="InterPro" id="IPR011545">
    <property type="entry name" value="DEAD/DEAH_box_helicase_dom"/>
</dbReference>
<dbReference type="Proteomes" id="UP001150569">
    <property type="component" value="Unassembled WGS sequence"/>
</dbReference>
<dbReference type="GO" id="GO:0000398">
    <property type="term" value="P:mRNA splicing, via spliceosome"/>
    <property type="evidence" value="ECO:0007669"/>
    <property type="project" value="UniProtKB-ARBA"/>
</dbReference>